<feature type="domain" description="Outer membrane protein beta-barrel" evidence="2">
    <location>
        <begin position="19"/>
        <end position="235"/>
    </location>
</feature>
<proteinExistence type="predicted"/>
<sequence>MRFVQYAFIAFLSSSVSAFAQGSFEGGIKGGGTFTHGYTTIPAIPLSATASTPQLNNKSNGIGTGYLFGLWGRKNFDSFYLQVELSYSSFLLKQKTDLSITAEQAFVLAGQVRPSIIPAQTPTAVNIVSESTLRAVNVPILFGKKWADGKIRAFAGPNLLFTDKAIVNRETTASINSLSVSATTETNLKEPNPQNPAETALEVKPFTYAIEAGVGYTFLRRLDLDVRYALPIGGIYENTNITGYLGIATVALGIKLF</sequence>
<dbReference type="EMBL" id="CP014263">
    <property type="protein sequence ID" value="AQG80335.1"/>
    <property type="molecule type" value="Genomic_DNA"/>
</dbReference>
<organism evidence="3 4">
    <name type="scientific">Spirosoma montaniterrae</name>
    <dbReference type="NCBI Taxonomy" id="1178516"/>
    <lineage>
        <taxon>Bacteria</taxon>
        <taxon>Pseudomonadati</taxon>
        <taxon>Bacteroidota</taxon>
        <taxon>Cytophagia</taxon>
        <taxon>Cytophagales</taxon>
        <taxon>Cytophagaceae</taxon>
        <taxon>Spirosoma</taxon>
    </lineage>
</organism>
<evidence type="ECO:0000313" key="3">
    <source>
        <dbReference type="EMBL" id="AQG80335.1"/>
    </source>
</evidence>
<dbReference type="OrthoDB" id="938002at2"/>
<dbReference type="AlphaFoldDB" id="A0A1P9WY73"/>
<dbReference type="InterPro" id="IPR025665">
    <property type="entry name" value="Beta-barrel_OMP_2"/>
</dbReference>
<keyword evidence="1" id="KW-0732">Signal</keyword>
<feature type="chain" id="PRO_5010351400" description="Outer membrane protein beta-barrel domain-containing protein" evidence="1">
    <location>
        <begin position="21"/>
        <end position="257"/>
    </location>
</feature>
<evidence type="ECO:0000256" key="1">
    <source>
        <dbReference type="SAM" id="SignalP"/>
    </source>
</evidence>
<dbReference type="Proteomes" id="UP000187941">
    <property type="component" value="Chromosome"/>
</dbReference>
<name>A0A1P9WY73_9BACT</name>
<gene>
    <name evidence="3" type="ORF">AWR27_14010</name>
</gene>
<dbReference type="KEGG" id="smon:AWR27_14010"/>
<feature type="signal peptide" evidence="1">
    <location>
        <begin position="1"/>
        <end position="20"/>
    </location>
</feature>
<keyword evidence="4" id="KW-1185">Reference proteome</keyword>
<reference evidence="3 4" key="1">
    <citation type="submission" date="2016-01" db="EMBL/GenBank/DDBJ databases">
        <authorList>
            <person name="Oliw E.H."/>
        </authorList>
    </citation>
    <scope>NUCLEOTIDE SEQUENCE [LARGE SCALE GENOMIC DNA]</scope>
    <source>
        <strain evidence="3 4">DY10</strain>
    </source>
</reference>
<evidence type="ECO:0000313" key="4">
    <source>
        <dbReference type="Proteomes" id="UP000187941"/>
    </source>
</evidence>
<protein>
    <recommendedName>
        <fullName evidence="2">Outer membrane protein beta-barrel domain-containing protein</fullName>
    </recommendedName>
</protein>
<dbReference type="Pfam" id="PF13568">
    <property type="entry name" value="OMP_b-brl_2"/>
    <property type="match status" value="1"/>
</dbReference>
<dbReference type="RefSeq" id="WP_077131762.1">
    <property type="nucleotide sequence ID" value="NZ_CP014263.1"/>
</dbReference>
<accession>A0A1P9WY73</accession>
<evidence type="ECO:0000259" key="2">
    <source>
        <dbReference type="Pfam" id="PF13568"/>
    </source>
</evidence>